<evidence type="ECO:0008006" key="5">
    <source>
        <dbReference type="Google" id="ProtNLM"/>
    </source>
</evidence>
<evidence type="ECO:0000313" key="2">
    <source>
        <dbReference type="EMBL" id="SMQ12759.1"/>
    </source>
</evidence>
<accession>A0A238TH53</accession>
<evidence type="ECO:0000313" key="4">
    <source>
        <dbReference type="Proteomes" id="UP000215450"/>
    </source>
</evidence>
<dbReference type="EMBL" id="FXUV01000030">
    <property type="protein sequence ID" value="SMQ12759.1"/>
    <property type="molecule type" value="Genomic_DNA"/>
</dbReference>
<dbReference type="AlphaFoldDB" id="A0A238TH53"/>
<reference evidence="3 4" key="2">
    <citation type="submission" date="2017-06" db="EMBL/GenBank/DDBJ databases">
        <authorList>
            <person name="Kim H.J."/>
            <person name="Triplett B.A."/>
        </authorList>
    </citation>
    <scope>NUCLEOTIDE SEQUENCE [LARGE SCALE GENOMIC DNA]</scope>
    <source>
        <strain evidence="3">Kingella_eburonensis</strain>
    </source>
</reference>
<evidence type="ECO:0000313" key="3">
    <source>
        <dbReference type="EMBL" id="SNB84382.1"/>
    </source>
</evidence>
<protein>
    <recommendedName>
        <fullName evidence="5">Toxin CptA</fullName>
    </recommendedName>
</protein>
<gene>
    <name evidence="2" type="ORF">KEBURONENSIS_00335</name>
    <name evidence="3" type="ORF">KEBURONENSIS_00623</name>
</gene>
<name>A0A238TH53_9NEIS</name>
<organism evidence="3 4">
    <name type="scientific">Kingella negevensis</name>
    <dbReference type="NCBI Taxonomy" id="1522312"/>
    <lineage>
        <taxon>Bacteria</taxon>
        <taxon>Pseudomonadati</taxon>
        <taxon>Pseudomonadota</taxon>
        <taxon>Betaproteobacteria</taxon>
        <taxon>Neisseriales</taxon>
        <taxon>Neisseriaceae</taxon>
        <taxon>Kingella</taxon>
    </lineage>
</organism>
<keyword evidence="1" id="KW-0472">Membrane</keyword>
<reference evidence="2" key="1">
    <citation type="submission" date="2017-05" db="EMBL/GenBank/DDBJ databases">
        <authorList>
            <person name="Song R."/>
            <person name="Chenine A.L."/>
            <person name="Ruprecht R.M."/>
        </authorList>
    </citation>
    <scope>NUCLEOTIDE SEQUENCE</scope>
    <source>
        <strain evidence="2">Kingella_eburonensis</strain>
    </source>
</reference>
<evidence type="ECO:0000256" key="1">
    <source>
        <dbReference type="SAM" id="Phobius"/>
    </source>
</evidence>
<sequence length="126" mass="14171">MCFGAWLFVLVAMMFSGSLKIVLLLAILATTALAWREPPLFVRRLVVDEQGFAAIFADDLAWEVKLGAGSFITSAACCLKWETSHGVIWQWVFADMLSAEDWRRLVAWAKYGQPSKKAQKERENTA</sequence>
<dbReference type="InterPro" id="IPR009883">
    <property type="entry name" value="YgfX"/>
</dbReference>
<dbReference type="EMBL" id="FXUV02000087">
    <property type="protein sequence ID" value="SNB84382.1"/>
    <property type="molecule type" value="Genomic_DNA"/>
</dbReference>
<feature type="transmembrane region" description="Helical" evidence="1">
    <location>
        <begin position="6"/>
        <end position="35"/>
    </location>
</feature>
<dbReference type="Pfam" id="PF07254">
    <property type="entry name" value="Cpta_toxin"/>
    <property type="match status" value="1"/>
</dbReference>
<dbReference type="Proteomes" id="UP000215450">
    <property type="component" value="Unassembled WGS sequence"/>
</dbReference>
<proteinExistence type="predicted"/>
<dbReference type="STRING" id="1522312.GCA_900177895_00245"/>
<keyword evidence="1" id="KW-1133">Transmembrane helix</keyword>
<keyword evidence="4" id="KW-1185">Reference proteome</keyword>
<keyword evidence="1" id="KW-0812">Transmembrane</keyword>